<sequence>SRFLKGGAYGRMPVYRIIATKFIHPLLFSLVFGKRITDSTNGFSAIRVGIFKDKRININQEWMNNYELEPYLFYKAIQLGYKVGEVPVSKIYPPKHLGYTKMRFVLDWWSILKPLVLLALGIIR</sequence>
<feature type="non-terminal residue" evidence="1">
    <location>
        <position position="1"/>
    </location>
</feature>
<evidence type="ECO:0008006" key="2">
    <source>
        <dbReference type="Google" id="ProtNLM"/>
    </source>
</evidence>
<evidence type="ECO:0000313" key="1">
    <source>
        <dbReference type="EMBL" id="GAF71073.1"/>
    </source>
</evidence>
<organism evidence="1">
    <name type="scientific">marine sediment metagenome</name>
    <dbReference type="NCBI Taxonomy" id="412755"/>
    <lineage>
        <taxon>unclassified sequences</taxon>
        <taxon>metagenomes</taxon>
        <taxon>ecological metagenomes</taxon>
    </lineage>
</organism>
<dbReference type="AlphaFoldDB" id="X0RQM7"/>
<protein>
    <recommendedName>
        <fullName evidence="2">Glycosyltransferase 2-like domain-containing protein</fullName>
    </recommendedName>
</protein>
<proteinExistence type="predicted"/>
<comment type="caution">
    <text evidence="1">The sequence shown here is derived from an EMBL/GenBank/DDBJ whole genome shotgun (WGS) entry which is preliminary data.</text>
</comment>
<reference evidence="1" key="1">
    <citation type="journal article" date="2014" name="Front. Microbiol.">
        <title>High frequency of phylogenetically diverse reductive dehalogenase-homologous genes in deep subseafloor sedimentary metagenomes.</title>
        <authorList>
            <person name="Kawai M."/>
            <person name="Futagami T."/>
            <person name="Toyoda A."/>
            <person name="Takaki Y."/>
            <person name="Nishi S."/>
            <person name="Hori S."/>
            <person name="Arai W."/>
            <person name="Tsubouchi T."/>
            <person name="Morono Y."/>
            <person name="Uchiyama I."/>
            <person name="Ito T."/>
            <person name="Fujiyama A."/>
            <person name="Inagaki F."/>
            <person name="Takami H."/>
        </authorList>
    </citation>
    <scope>NUCLEOTIDE SEQUENCE</scope>
    <source>
        <strain evidence="1">Expedition CK06-06</strain>
    </source>
</reference>
<gene>
    <name evidence="1" type="ORF">S01H1_05131</name>
</gene>
<dbReference type="EMBL" id="BARS01002672">
    <property type="protein sequence ID" value="GAF71073.1"/>
    <property type="molecule type" value="Genomic_DNA"/>
</dbReference>
<accession>X0RQM7</accession>
<name>X0RQM7_9ZZZZ</name>